<keyword evidence="2" id="KW-0489">Methyltransferase</keyword>
<keyword evidence="3" id="KW-1185">Reference proteome</keyword>
<dbReference type="SUPFAM" id="SSF53335">
    <property type="entry name" value="S-adenosyl-L-methionine-dependent methyltransferases"/>
    <property type="match status" value="1"/>
</dbReference>
<dbReference type="CDD" id="cd02440">
    <property type="entry name" value="AdoMet_MTases"/>
    <property type="match status" value="1"/>
</dbReference>
<dbReference type="InterPro" id="IPR041698">
    <property type="entry name" value="Methyltransf_25"/>
</dbReference>
<proteinExistence type="predicted"/>
<evidence type="ECO:0000313" key="2">
    <source>
        <dbReference type="EMBL" id="MCV7230192.1"/>
    </source>
</evidence>
<protein>
    <submittedName>
        <fullName evidence="2">Class I SAM-dependent methyltransferase</fullName>
    </submittedName>
</protein>
<evidence type="ECO:0000259" key="1">
    <source>
        <dbReference type="Pfam" id="PF13649"/>
    </source>
</evidence>
<accession>A0ABT3CL49</accession>
<keyword evidence="2" id="KW-0808">Transferase</keyword>
<dbReference type="Proteomes" id="UP001526201">
    <property type="component" value="Unassembled WGS sequence"/>
</dbReference>
<dbReference type="Gene3D" id="3.40.50.150">
    <property type="entry name" value="Vaccinia Virus protein VP39"/>
    <property type="match status" value="1"/>
</dbReference>
<feature type="domain" description="Methyltransferase" evidence="1">
    <location>
        <begin position="57"/>
        <end position="146"/>
    </location>
</feature>
<comment type="caution">
    <text evidence="2">The sequence shown here is derived from an EMBL/GenBank/DDBJ whole genome shotgun (WGS) entry which is preliminary data.</text>
</comment>
<dbReference type="Pfam" id="PF13649">
    <property type="entry name" value="Methyltransf_25"/>
    <property type="match status" value="1"/>
</dbReference>
<gene>
    <name evidence="2" type="ORF">H7J73_29715</name>
</gene>
<reference evidence="2 3" key="1">
    <citation type="journal article" date="2022" name="BMC Genomics">
        <title>Comparative genome analysis of mycobacteria focusing on tRNA and non-coding RNA.</title>
        <authorList>
            <person name="Behra P.R.K."/>
            <person name="Pettersson B.M.F."/>
            <person name="Ramesh M."/>
            <person name="Das S."/>
            <person name="Dasgupta S."/>
            <person name="Kirsebom L.A."/>
        </authorList>
    </citation>
    <scope>NUCLEOTIDE SEQUENCE [LARGE SCALE GENOMIC DNA]</scope>
    <source>
        <strain evidence="2 3">DSM 44078</strain>
    </source>
</reference>
<dbReference type="RefSeq" id="WP_264071463.1">
    <property type="nucleotide sequence ID" value="NZ_JACKTY010000049.1"/>
</dbReference>
<dbReference type="EMBL" id="JACKTY010000049">
    <property type="protein sequence ID" value="MCV7230192.1"/>
    <property type="molecule type" value="Genomic_DNA"/>
</dbReference>
<dbReference type="InterPro" id="IPR050508">
    <property type="entry name" value="Methyltransf_Superfamily"/>
</dbReference>
<sequence>MTPSTTTTQRRAFNDGITRFWTFAAPAYDARCLQRWVYRPAQDEAIAALRQHGSRRIADIACGTGILADRIRRELGPDEVYGVDMSDGMLAQARRRSADVRWMKGPAEQLPFEDGFLDAVVSTSAFHFFDQPAALREFHRVLAPGGLAAVATISPRQLLPVQLLSASLSNPAHNPSPADMRSLFDGAGFEISDQHRVRRPVWTQVVSDLITVGIKA</sequence>
<dbReference type="InterPro" id="IPR029063">
    <property type="entry name" value="SAM-dependent_MTases_sf"/>
</dbReference>
<dbReference type="GO" id="GO:0008168">
    <property type="term" value="F:methyltransferase activity"/>
    <property type="evidence" value="ECO:0007669"/>
    <property type="project" value="UniProtKB-KW"/>
</dbReference>
<dbReference type="GO" id="GO:0032259">
    <property type="term" value="P:methylation"/>
    <property type="evidence" value="ECO:0007669"/>
    <property type="project" value="UniProtKB-KW"/>
</dbReference>
<evidence type="ECO:0000313" key="3">
    <source>
        <dbReference type="Proteomes" id="UP001526201"/>
    </source>
</evidence>
<name>A0ABT3CL49_9MYCO</name>
<organism evidence="2 3">
    <name type="scientific">Mycolicibacterium komossense</name>
    <dbReference type="NCBI Taxonomy" id="1779"/>
    <lineage>
        <taxon>Bacteria</taxon>
        <taxon>Bacillati</taxon>
        <taxon>Actinomycetota</taxon>
        <taxon>Actinomycetes</taxon>
        <taxon>Mycobacteriales</taxon>
        <taxon>Mycobacteriaceae</taxon>
        <taxon>Mycolicibacterium</taxon>
    </lineage>
</organism>
<dbReference type="PANTHER" id="PTHR42912">
    <property type="entry name" value="METHYLTRANSFERASE"/>
    <property type="match status" value="1"/>
</dbReference>